<dbReference type="PANTHER" id="PTHR24216:SF8">
    <property type="entry name" value="PAXILLIN, ISOFORM F"/>
    <property type="match status" value="1"/>
</dbReference>
<gene>
    <name evidence="3" type="ORF">CAOG_002117</name>
</gene>
<feature type="compositionally biased region" description="Low complexity" evidence="2">
    <location>
        <begin position="588"/>
        <end position="603"/>
    </location>
</feature>
<feature type="compositionally biased region" description="Low complexity" evidence="2">
    <location>
        <begin position="657"/>
        <end position="696"/>
    </location>
</feature>
<dbReference type="STRING" id="595528.A0A0D2X1I7"/>
<evidence type="ECO:0000313" key="4">
    <source>
        <dbReference type="Proteomes" id="UP000008743"/>
    </source>
</evidence>
<evidence type="ECO:0000256" key="1">
    <source>
        <dbReference type="SAM" id="Coils"/>
    </source>
</evidence>
<dbReference type="RefSeq" id="XP_004348867.2">
    <property type="nucleotide sequence ID" value="XM_004348817.2"/>
</dbReference>
<accession>A0A0D2X1I7</accession>
<feature type="region of interest" description="Disordered" evidence="2">
    <location>
        <begin position="355"/>
        <end position="474"/>
    </location>
</feature>
<feature type="compositionally biased region" description="Polar residues" evidence="2">
    <location>
        <begin position="389"/>
        <end position="411"/>
    </location>
</feature>
<feature type="region of interest" description="Disordered" evidence="2">
    <location>
        <begin position="1"/>
        <end position="80"/>
    </location>
</feature>
<keyword evidence="4" id="KW-1185">Reference proteome</keyword>
<evidence type="ECO:0000313" key="3">
    <source>
        <dbReference type="EMBL" id="KJE90879.1"/>
    </source>
</evidence>
<feature type="region of interest" description="Disordered" evidence="2">
    <location>
        <begin position="913"/>
        <end position="1036"/>
    </location>
</feature>
<feature type="region of interest" description="Disordered" evidence="2">
    <location>
        <begin position="1055"/>
        <end position="1089"/>
    </location>
</feature>
<dbReference type="OrthoDB" id="2238957at2759"/>
<feature type="region of interest" description="Disordered" evidence="2">
    <location>
        <begin position="588"/>
        <end position="900"/>
    </location>
</feature>
<name>A0A0D2X1I7_CAPO3</name>
<keyword evidence="1" id="KW-0175">Coiled coil</keyword>
<evidence type="ECO:0000256" key="2">
    <source>
        <dbReference type="SAM" id="MobiDB-lite"/>
    </source>
</evidence>
<feature type="compositionally biased region" description="Basic and acidic residues" evidence="2">
    <location>
        <begin position="54"/>
        <end position="66"/>
    </location>
</feature>
<dbReference type="EMBL" id="KE346362">
    <property type="protein sequence ID" value="KJE90879.1"/>
    <property type="molecule type" value="Genomic_DNA"/>
</dbReference>
<feature type="compositionally biased region" description="Low complexity" evidence="2">
    <location>
        <begin position="512"/>
        <end position="521"/>
    </location>
</feature>
<feature type="compositionally biased region" description="Low complexity" evidence="2">
    <location>
        <begin position="913"/>
        <end position="933"/>
    </location>
</feature>
<dbReference type="InParanoid" id="A0A0D2X1I7"/>
<feature type="compositionally biased region" description="Low complexity" evidence="2">
    <location>
        <begin position="978"/>
        <end position="1036"/>
    </location>
</feature>
<feature type="compositionally biased region" description="Acidic residues" evidence="2">
    <location>
        <begin position="867"/>
        <end position="882"/>
    </location>
</feature>
<feature type="compositionally biased region" description="Low complexity" evidence="2">
    <location>
        <begin position="548"/>
        <end position="571"/>
    </location>
</feature>
<proteinExistence type="predicted"/>
<feature type="compositionally biased region" description="Low complexity" evidence="2">
    <location>
        <begin position="491"/>
        <end position="505"/>
    </location>
</feature>
<feature type="compositionally biased region" description="Acidic residues" evidence="2">
    <location>
        <begin position="434"/>
        <end position="449"/>
    </location>
</feature>
<feature type="compositionally biased region" description="Acidic residues" evidence="2">
    <location>
        <begin position="458"/>
        <end position="469"/>
    </location>
</feature>
<feature type="compositionally biased region" description="Low complexity" evidence="2">
    <location>
        <begin position="883"/>
        <end position="895"/>
    </location>
</feature>
<protein>
    <submittedName>
        <fullName evidence="3">Uncharacterized protein</fullName>
    </submittedName>
</protein>
<reference evidence="4" key="1">
    <citation type="submission" date="2011-02" db="EMBL/GenBank/DDBJ databases">
        <title>The Genome Sequence of Capsaspora owczarzaki ATCC 30864.</title>
        <authorList>
            <person name="Russ C."/>
            <person name="Cuomo C."/>
            <person name="Burger G."/>
            <person name="Gray M.W."/>
            <person name="Holland P.W.H."/>
            <person name="King N."/>
            <person name="Lang F.B.F."/>
            <person name="Roger A.J."/>
            <person name="Ruiz-Trillo I."/>
            <person name="Young S.K."/>
            <person name="Zeng Q."/>
            <person name="Gargeya S."/>
            <person name="Alvarado L."/>
            <person name="Berlin A."/>
            <person name="Chapman S.B."/>
            <person name="Chen Z."/>
            <person name="Freedman E."/>
            <person name="Gellesch M."/>
            <person name="Goldberg J."/>
            <person name="Griggs A."/>
            <person name="Gujja S."/>
            <person name="Heilman E."/>
            <person name="Heiman D."/>
            <person name="Howarth C."/>
            <person name="Mehta T."/>
            <person name="Neiman D."/>
            <person name="Pearson M."/>
            <person name="Roberts A."/>
            <person name="Saif S."/>
            <person name="Shea T."/>
            <person name="Shenoy N."/>
            <person name="Sisk P."/>
            <person name="Stolte C."/>
            <person name="Sykes S."/>
            <person name="White J."/>
            <person name="Yandava C."/>
            <person name="Haas B."/>
            <person name="Nusbaum C."/>
            <person name="Birren B."/>
        </authorList>
    </citation>
    <scope>NUCLEOTIDE SEQUENCE</scope>
    <source>
        <strain evidence="4">ATCC 30864</strain>
    </source>
</reference>
<organism evidence="3 4">
    <name type="scientific">Capsaspora owczarzaki (strain ATCC 30864)</name>
    <dbReference type="NCBI Taxonomy" id="595528"/>
    <lineage>
        <taxon>Eukaryota</taxon>
        <taxon>Filasterea</taxon>
        <taxon>Capsaspora</taxon>
    </lineage>
</organism>
<feature type="compositionally biased region" description="Basic and acidic residues" evidence="2">
    <location>
        <begin position="644"/>
        <end position="656"/>
    </location>
</feature>
<sequence>MDVVPPAVTDPTTSDAPPPPPPPPPLLVVDNTAVGNTTVTHHHRPASVQDGAGMDDRARAGSEWRPDSAAPPTPHEVEPTTTAMMSCDACVATQKRLDAVRASNNKLKSRVVETSQLLGLYSRNQQELKQSQSQTILLRDHLALTTFQLAQSQEEVIGLQIQLERVIQSNLPLKQTIAAKDAEIAQLKHDVEVRNNKLVASRFHLDQLKRDILEIEAFRSDRDKHEEVAKNMRQQLSQRARQIRSLQQDLELRTQDYRLLREAAESFNPDTMVRFNVPQAQADWDDLEMDLGSTSHSSGRHFQRAASPPVVWVQDSMARRLVQQVTEGRPPPLDLVRREKQQALDAQRVHFEAALHSAADTGLPEPVRRPRKPRMPSLLPRKPRKKSPRATSTPSASRKVSKPATPSSSKGTTADIEAEDAADTGSQSDHTDSGGDDDETSDEEFDLLDSDFARPSDDADASEFVTVEDDPSRVRIASPLFSLASISFEEPSVTAASPSTASTSVGGRGARSRVSSSNGRSGRAKDSRHSAATAEALNSARPPRSRPRAAAAAAARRGAEEATPVAAAASISDDDAADAVLPRFEFASAPAAPSATTSHAVSTRRPVISERRTRLSSGSSVSSIEAAVLPTLSSPKRSGATRPLRVDSQRSSRVRSESSSSSSSSSSSASSSSSSSSQSSSSSDSSSASASSASESELPQVLSAAPEVPASTSTQSARRARAEKVRARRHVVLSEDEDESDVTVPARSRSSANANASARNSGSRATSGGSNSSTNSEAESDASSPSNVFRSVGRQLRSAGAALNVRIDSTLSDEEADIDAARSRQALLGHASPQGQHEQRSSAGLRGSVRLRLNSESSDEGTGAASEFDELASGDSASEDSSSDASSPERASRSALMDQSDPVYQRAVALAAQLQAERAGTSSSSSRAQASTRTRSRETRPAAAAAAAAVAPPQRPKIVSSEFIDSSDDSSNEYNGPSTSSSSRQSRAVSSSAALPKTTTSRTSAAATSSSSTPRAKPTGRSKAAATASSSSEPAASSAWYDEFGHQMRALSPSVSPLGFDRMSPTPAQEEVAQPTSRRRAGQTTAQQNAANLTVDETVAWTQDFHSQLRALSPPVSPLGVDMMQSPVSPVRSRRSRAAAVLSDDSEAEELAPSSPIAKHPKRVRLDASKIGARDKSTPAGAYMIRTFSLVLSGSAPMSELLQAWQSAQSFSDSSLFMNGLQSLCAHCTTYWGSQLLREAEGEALSLLKDQLLYAIVQTFEVQGWDVLKPLMNLHIRIINEQHSAPMMELVLVCRLFTGLCRAIGHLRRARVLFYDLLSKDSSFRISLVHAVATVWPSVVLCESYNGLDRPLVTDMDAIMAAFEVALKMRASQSIGLQTGDDSQIARAQFKEICELAHWDATLPAAADELAVMDALVSPIITAMTELLLSGTVAIEPEGHALLDDATFTIVKALALLAHTHLRVLDLVLQGHIWPAFQEWLRGHLNPDPESENAVPEHSRTPARKLSDASVVGLVTLLGLMHKISIQSNPVASTGDFIRQKLVGFLRAPDPVVTVQMKAAAAETLEDCLPLLWSAVSTDPFMLVPNQGEAIDPVRDHPAITIVSAIGEWYATLSKRALQRLPVRLAQRMRLCAVSAKPSRS</sequence>
<feature type="compositionally biased region" description="Low complexity" evidence="2">
    <location>
        <begin position="941"/>
        <end position="952"/>
    </location>
</feature>
<feature type="compositionally biased region" description="Low complexity" evidence="2">
    <location>
        <begin position="746"/>
        <end position="784"/>
    </location>
</feature>
<feature type="coiled-coil region" evidence="1">
    <location>
        <begin position="215"/>
        <end position="253"/>
    </location>
</feature>
<feature type="compositionally biased region" description="Low complexity" evidence="2">
    <location>
        <begin position="1"/>
        <end position="15"/>
    </location>
</feature>
<dbReference type="Proteomes" id="UP000008743">
    <property type="component" value="Unassembled WGS sequence"/>
</dbReference>
<dbReference type="PANTHER" id="PTHR24216">
    <property type="entry name" value="PAXILLIN-RELATED"/>
    <property type="match status" value="1"/>
</dbReference>
<feature type="region of interest" description="Disordered" evidence="2">
    <location>
        <begin position="488"/>
        <end position="573"/>
    </location>
</feature>
<feature type="compositionally biased region" description="Pro residues" evidence="2">
    <location>
        <begin position="16"/>
        <end position="26"/>
    </location>
</feature>